<organism evidence="1 2">
    <name type="scientific">Peronospora belbahrii</name>
    <dbReference type="NCBI Taxonomy" id="622444"/>
    <lineage>
        <taxon>Eukaryota</taxon>
        <taxon>Sar</taxon>
        <taxon>Stramenopiles</taxon>
        <taxon>Oomycota</taxon>
        <taxon>Peronosporomycetes</taxon>
        <taxon>Peronosporales</taxon>
        <taxon>Peronosporaceae</taxon>
        <taxon>Peronospora</taxon>
    </lineage>
</organism>
<dbReference type="EMBL" id="CAKLCB010000242">
    <property type="protein sequence ID" value="CAH0517496.1"/>
    <property type="molecule type" value="Genomic_DNA"/>
</dbReference>
<protein>
    <submittedName>
        <fullName evidence="1">Uncharacterized protein</fullName>
    </submittedName>
</protein>
<keyword evidence="2" id="KW-1185">Reference proteome</keyword>
<evidence type="ECO:0000313" key="2">
    <source>
        <dbReference type="Proteomes" id="UP001158986"/>
    </source>
</evidence>
<accession>A0ABN8D037</accession>
<dbReference type="Proteomes" id="UP001158986">
    <property type="component" value="Unassembled WGS sequence"/>
</dbReference>
<evidence type="ECO:0000313" key="1">
    <source>
        <dbReference type="EMBL" id="CAH0517496.1"/>
    </source>
</evidence>
<sequence length="91" mass="10334">MAVLFGKKKEGVTLRPRIRRSTPLMDHKEVALDYNHALIFWFQVQTCIQDSYNAATFLAPFLAWRELGLHMVIIVTPGAPVLHDQISVETA</sequence>
<proteinExistence type="predicted"/>
<gene>
    <name evidence="1" type="ORF">PBS001_LOCUS4105</name>
</gene>
<comment type="caution">
    <text evidence="1">The sequence shown here is derived from an EMBL/GenBank/DDBJ whole genome shotgun (WGS) entry which is preliminary data.</text>
</comment>
<reference evidence="1 2" key="1">
    <citation type="submission" date="2021-11" db="EMBL/GenBank/DDBJ databases">
        <authorList>
            <person name="Islam A."/>
            <person name="Islam S."/>
            <person name="Flora M.S."/>
            <person name="Rahman M."/>
            <person name="Ziaur R.M."/>
            <person name="Epstein J.H."/>
            <person name="Hassan M."/>
            <person name="Klassen M."/>
            <person name="Woodard K."/>
            <person name="Webb A."/>
            <person name="Webby R.J."/>
            <person name="El Zowalaty M.E."/>
        </authorList>
    </citation>
    <scope>NUCLEOTIDE SEQUENCE [LARGE SCALE GENOMIC DNA]</scope>
    <source>
        <strain evidence="1">Pbs1</strain>
    </source>
</reference>
<name>A0ABN8D037_9STRA</name>